<feature type="active site" evidence="2 3">
    <location>
        <position position="216"/>
    </location>
</feature>
<evidence type="ECO:0000313" key="7">
    <source>
        <dbReference type="Proteomes" id="UP000070501"/>
    </source>
</evidence>
<proteinExistence type="inferred from homology"/>
<name>A0A136IWN2_9PEZI</name>
<dbReference type="AlphaFoldDB" id="A0A136IWN2"/>
<dbReference type="SMART" id="SM00230">
    <property type="entry name" value="CysPc"/>
    <property type="match status" value="1"/>
</dbReference>
<evidence type="ECO:0000256" key="4">
    <source>
        <dbReference type="SAM" id="MobiDB-lite"/>
    </source>
</evidence>
<feature type="compositionally biased region" description="Low complexity" evidence="4">
    <location>
        <begin position="532"/>
        <end position="558"/>
    </location>
</feature>
<feature type="compositionally biased region" description="Acidic residues" evidence="4">
    <location>
        <begin position="624"/>
        <end position="658"/>
    </location>
</feature>
<feature type="region of interest" description="Disordered" evidence="4">
    <location>
        <begin position="507"/>
        <end position="661"/>
    </location>
</feature>
<dbReference type="CDD" id="cd00044">
    <property type="entry name" value="CysPc"/>
    <property type="match status" value="1"/>
</dbReference>
<dbReference type="InterPro" id="IPR000169">
    <property type="entry name" value="Pept_cys_AS"/>
</dbReference>
<evidence type="ECO:0000256" key="3">
    <source>
        <dbReference type="PROSITE-ProRule" id="PRU00239"/>
    </source>
</evidence>
<accession>A0A136IWN2</accession>
<dbReference type="PANTHER" id="PTHR10183">
    <property type="entry name" value="CALPAIN"/>
    <property type="match status" value="1"/>
</dbReference>
<dbReference type="PANTHER" id="PTHR10183:SF425">
    <property type="entry name" value="CALPAIN-5"/>
    <property type="match status" value="1"/>
</dbReference>
<dbReference type="Gene3D" id="3.90.70.10">
    <property type="entry name" value="Cysteine proteinases"/>
    <property type="match status" value="1"/>
</dbReference>
<evidence type="ECO:0000259" key="5">
    <source>
        <dbReference type="PROSITE" id="PS50203"/>
    </source>
</evidence>
<dbReference type="PROSITE" id="PS50203">
    <property type="entry name" value="CALPAIN_CAT"/>
    <property type="match status" value="1"/>
</dbReference>
<dbReference type="SUPFAM" id="SSF54001">
    <property type="entry name" value="Cysteine proteinases"/>
    <property type="match status" value="1"/>
</dbReference>
<protein>
    <recommendedName>
        <fullName evidence="5">Calpain catalytic domain-containing protein</fullName>
    </recommendedName>
</protein>
<evidence type="ECO:0000256" key="1">
    <source>
        <dbReference type="ARBA" id="ARBA00007623"/>
    </source>
</evidence>
<dbReference type="InterPro" id="IPR001300">
    <property type="entry name" value="Peptidase_C2_calpain_cat"/>
</dbReference>
<evidence type="ECO:0000256" key="2">
    <source>
        <dbReference type="PIRSR" id="PIRSR622684-1"/>
    </source>
</evidence>
<dbReference type="GO" id="GO:0004198">
    <property type="term" value="F:calcium-dependent cysteine-type endopeptidase activity"/>
    <property type="evidence" value="ECO:0007669"/>
    <property type="project" value="InterPro"/>
</dbReference>
<dbReference type="OrthoDB" id="424753at2759"/>
<dbReference type="InterPro" id="IPR038765">
    <property type="entry name" value="Papain-like_cys_pep_sf"/>
</dbReference>
<dbReference type="GO" id="GO:0006508">
    <property type="term" value="P:proteolysis"/>
    <property type="evidence" value="ECO:0007669"/>
    <property type="project" value="UniProtKB-KW"/>
</dbReference>
<reference evidence="7" key="1">
    <citation type="submission" date="2016-02" db="EMBL/GenBank/DDBJ databases">
        <title>Draft genome sequence of Microdochium bolleyi, a fungal endophyte of beachgrass.</title>
        <authorList>
            <consortium name="DOE Joint Genome Institute"/>
            <person name="David A.S."/>
            <person name="May G."/>
            <person name="Haridas S."/>
            <person name="Lim J."/>
            <person name="Wang M."/>
            <person name="Labutti K."/>
            <person name="Lipzen A."/>
            <person name="Barry K."/>
            <person name="Grigoriev I.V."/>
        </authorList>
    </citation>
    <scope>NUCLEOTIDE SEQUENCE [LARGE SCALE GENOMIC DNA]</scope>
    <source>
        <strain evidence="7">J235TASD1</strain>
    </source>
</reference>
<feature type="domain" description="Calpain catalytic" evidence="5">
    <location>
        <begin position="9"/>
        <end position="303"/>
    </location>
</feature>
<feature type="active site" evidence="2 3">
    <location>
        <position position="37"/>
    </location>
</feature>
<feature type="active site" evidence="2 3">
    <location>
        <position position="241"/>
    </location>
</feature>
<feature type="compositionally biased region" description="Basic and acidic residues" evidence="4">
    <location>
        <begin position="578"/>
        <end position="590"/>
    </location>
</feature>
<dbReference type="PROSITE" id="PS00139">
    <property type="entry name" value="THIOL_PROTEASE_CYS"/>
    <property type="match status" value="1"/>
</dbReference>
<keyword evidence="3" id="KW-0645">Protease</keyword>
<keyword evidence="7" id="KW-1185">Reference proteome</keyword>
<keyword evidence="3" id="KW-0788">Thiol protease</keyword>
<dbReference type="PRINTS" id="PR00704">
    <property type="entry name" value="CALPAIN"/>
</dbReference>
<dbReference type="Proteomes" id="UP000070501">
    <property type="component" value="Unassembled WGS sequence"/>
</dbReference>
<dbReference type="STRING" id="196109.A0A136IWN2"/>
<organism evidence="6 7">
    <name type="scientific">Microdochium bolleyi</name>
    <dbReference type="NCBI Taxonomy" id="196109"/>
    <lineage>
        <taxon>Eukaryota</taxon>
        <taxon>Fungi</taxon>
        <taxon>Dikarya</taxon>
        <taxon>Ascomycota</taxon>
        <taxon>Pezizomycotina</taxon>
        <taxon>Sordariomycetes</taxon>
        <taxon>Xylariomycetidae</taxon>
        <taxon>Xylariales</taxon>
        <taxon>Microdochiaceae</taxon>
        <taxon>Microdochium</taxon>
    </lineage>
</organism>
<feature type="compositionally biased region" description="Basic and acidic residues" evidence="4">
    <location>
        <begin position="507"/>
        <end position="531"/>
    </location>
</feature>
<dbReference type="EMBL" id="KQ964255">
    <property type="protein sequence ID" value="KXJ89257.1"/>
    <property type="molecule type" value="Genomic_DNA"/>
</dbReference>
<keyword evidence="3" id="KW-0378">Hydrolase</keyword>
<evidence type="ECO:0000313" key="6">
    <source>
        <dbReference type="EMBL" id="KXJ89257.1"/>
    </source>
</evidence>
<comment type="similarity">
    <text evidence="1">Belongs to the peptidase C2 family.</text>
</comment>
<dbReference type="InterPro" id="IPR022684">
    <property type="entry name" value="Calpain_cysteine_protease"/>
</dbReference>
<gene>
    <name evidence="6" type="ORF">Micbo1qcDRAFT_165318</name>
</gene>
<dbReference type="Pfam" id="PF00648">
    <property type="entry name" value="Peptidase_C2"/>
    <property type="match status" value="1"/>
</dbReference>
<dbReference type="InParanoid" id="A0A136IWN2"/>
<sequence length="707" mass="78167">MYYPGSVHRIDWIFDSPRFTVGGYSSSDIKQGGNGDCWWLAAVATIAHRKDLMDRVCVARDEECGVYGFVFQRDGEWISVVVDDNLYLNEEDFDYYGDVYDSTGKRARRHRKEKQTGSEALYFARCEDQNETWLPLLEKAYAKVHGDYEAISGGWSGEAVEDMTGGVTTTVASNRVLRKDALWKELQSSGDGDFVFAVSAMGTGWDRQKSGLALGHAYSVLQAREEVDEDGNKVRLVQIRNPWGQRSYSGLGEWNGPWADGSSEWTPYWLKKMDHKFGDDGVFWMSYKDMLETFMFLHRTRLFDDRWTIVQQWTSANVSWITGYLQSKFEIVVKKSGLVVIVLTQLDERYFTGLEGEYRYELHFILRAAAEDGSDAASQEHICRVRPIHTWENRSVSCEVELDAGKYFVLPKVTASRRDGSKPVEQVVKEYADQNPQKLRQIGMQYDLAHARGGVPDEDELLISKKEAAKRKKDAMKKKRKEKNRKVLRQAAKAIEKVAVAIQEVTKEEEGAGAKKAEEKKVEGSKSDEAAAKPTAPASTAAAVPASAPAAAPSAPESAKPEPPATASAPPKDAPPPAEKEAEEEKKAEEAVSSSSEGTANVTPTSDDEVRSDAAVDGDTAAETVEEPTVDKEVVEEEEEDESDSDSSDDGVVDDEDTPAAPWNAVVVMGLRVYARDAEVCVKLVETGPPAESNALTVQGQPAGATM</sequence>